<evidence type="ECO:0000313" key="14">
    <source>
        <dbReference type="EMBL" id="OAO78915.1"/>
    </source>
</evidence>
<dbReference type="PROSITE" id="PS50879">
    <property type="entry name" value="RNASE_H_1"/>
    <property type="match status" value="1"/>
</dbReference>
<dbReference type="InterPro" id="IPR002156">
    <property type="entry name" value="RNaseH_domain"/>
</dbReference>
<dbReference type="InterPro" id="IPR017290">
    <property type="entry name" value="RNase_H_bac"/>
</dbReference>
<feature type="binding site" evidence="12">
    <location>
        <position position="113"/>
    </location>
    <ligand>
        <name>Mg(2+)</name>
        <dbReference type="ChEBI" id="CHEBI:18420"/>
        <label>2</label>
    </ligand>
</feature>
<accession>A0A178TC27</accession>
<dbReference type="Proteomes" id="UP000286434">
    <property type="component" value="Unassembled WGS sequence"/>
</dbReference>
<evidence type="ECO:0000313" key="15">
    <source>
        <dbReference type="EMBL" id="RWU11408.1"/>
    </source>
</evidence>
<evidence type="ECO:0000256" key="8">
    <source>
        <dbReference type="ARBA" id="ARBA00022759"/>
    </source>
</evidence>
<dbReference type="EC" id="3.1.26.4" evidence="4 11"/>
<dbReference type="InterPro" id="IPR009027">
    <property type="entry name" value="Ribosomal_bL9/RNase_H1_N"/>
</dbReference>
<evidence type="ECO:0000256" key="1">
    <source>
        <dbReference type="ARBA" id="ARBA00001946"/>
    </source>
</evidence>
<evidence type="ECO:0000256" key="2">
    <source>
        <dbReference type="ARBA" id="ARBA00004065"/>
    </source>
</evidence>
<comment type="subcellular location">
    <subcellularLocation>
        <location evidence="11">Cytoplasm</location>
    </subcellularLocation>
</comment>
<comment type="cofactor">
    <cofactor evidence="12">
        <name>Mn(2+)</name>
        <dbReference type="ChEBI" id="CHEBI:29035"/>
    </cofactor>
    <cofactor evidence="12">
        <name>Mg(2+)</name>
        <dbReference type="ChEBI" id="CHEBI:18420"/>
    </cofactor>
    <text evidence="12">Binds 2 metal ions per subunit. Manganese or magnesium.</text>
</comment>
<comment type="caution">
    <text evidence="14">The sequence shown here is derived from an EMBL/GenBank/DDBJ whole genome shotgun (WGS) entry which is preliminary data.</text>
</comment>
<evidence type="ECO:0000259" key="13">
    <source>
        <dbReference type="PROSITE" id="PS50879"/>
    </source>
</evidence>
<evidence type="ECO:0000256" key="9">
    <source>
        <dbReference type="ARBA" id="ARBA00022801"/>
    </source>
</evidence>
<keyword evidence="12" id="KW-0464">Manganese</keyword>
<reference evidence="15 17" key="2">
    <citation type="submission" date="2019-01" db="EMBL/GenBank/DDBJ databases">
        <title>Anoxybacillus flavithermus in powdered infant formula.</title>
        <authorList>
            <person name="Rhee M.S."/>
            <person name="Choi I.-G."/>
            <person name="Cho T.J."/>
            <person name="Park B."/>
        </authorList>
    </citation>
    <scope>NUCLEOTIDE SEQUENCE [LARGE SCALE GENOMIC DNA]</scope>
    <source>
        <strain evidence="15 17">FHS-PPAM212</strain>
    </source>
</reference>
<dbReference type="Gene3D" id="3.30.420.10">
    <property type="entry name" value="Ribonuclease H-like superfamily/Ribonuclease H"/>
    <property type="match status" value="1"/>
</dbReference>
<gene>
    <name evidence="15" type="ORF">EA138_10670</name>
    <name evidence="14" type="ORF">TAF16_1698</name>
</gene>
<comment type="catalytic activity">
    <reaction evidence="11">
        <text>Endonucleolytic cleavage to 5'-phosphomonoester.</text>
        <dbReference type="EC" id="3.1.26.4"/>
    </reaction>
</comment>
<dbReference type="EMBL" id="LUCQ01000096">
    <property type="protein sequence ID" value="OAO78915.1"/>
    <property type="molecule type" value="Genomic_DNA"/>
</dbReference>
<dbReference type="Pfam" id="PF00075">
    <property type="entry name" value="RNase_H"/>
    <property type="match status" value="1"/>
</dbReference>
<sequence length="200" mass="23036">MKKYYVVWQGAKTGIFSSWDECKQYVIGIPGAKYRSFLSKEEAEQAFASGPMMGGTKKNKIVERSMSYIEESICVDAACSGNPGWMEYRGVHTKTREELFRVGPMIGTNNIGEFLAIVHGLAWLQKQNKNWPIYSDSATAIKWVKEKKANTTLARTAETERVWQLIERAEAWLRTHHYTNEIIKWETEQWGEIKADFGRK</sequence>
<dbReference type="OrthoDB" id="9811552at2"/>
<keyword evidence="16" id="KW-1185">Reference proteome</keyword>
<organism evidence="14 16">
    <name type="scientific">Anoxybacillus flavithermus</name>
    <dbReference type="NCBI Taxonomy" id="33934"/>
    <lineage>
        <taxon>Bacteria</taxon>
        <taxon>Bacillati</taxon>
        <taxon>Bacillota</taxon>
        <taxon>Bacilli</taxon>
        <taxon>Bacillales</taxon>
        <taxon>Anoxybacillaceae</taxon>
        <taxon>Anoxybacillus</taxon>
    </lineage>
</organism>
<dbReference type="GO" id="GO:0003676">
    <property type="term" value="F:nucleic acid binding"/>
    <property type="evidence" value="ECO:0007669"/>
    <property type="project" value="UniProtKB-UniRule"/>
</dbReference>
<evidence type="ECO:0000256" key="11">
    <source>
        <dbReference type="PIRNR" id="PIRNR037839"/>
    </source>
</evidence>
<feature type="binding site" evidence="12">
    <location>
        <position position="76"/>
    </location>
    <ligand>
        <name>Mg(2+)</name>
        <dbReference type="ChEBI" id="CHEBI:18420"/>
        <label>1</label>
    </ligand>
</feature>
<dbReference type="GO" id="GO:0046872">
    <property type="term" value="F:metal ion binding"/>
    <property type="evidence" value="ECO:0007669"/>
    <property type="project" value="UniProtKB-KW"/>
</dbReference>
<evidence type="ECO:0000313" key="16">
    <source>
        <dbReference type="Proteomes" id="UP000078336"/>
    </source>
</evidence>
<keyword evidence="6 11" id="KW-0540">Nuclease</keyword>
<evidence type="ECO:0000256" key="10">
    <source>
        <dbReference type="ARBA" id="ARBA00022842"/>
    </source>
</evidence>
<keyword evidence="11" id="KW-0963">Cytoplasm</keyword>
<keyword evidence="10 11" id="KW-0460">Magnesium</keyword>
<comment type="similarity">
    <text evidence="3 11">Belongs to the RNase H family.</text>
</comment>
<evidence type="ECO:0000256" key="4">
    <source>
        <dbReference type="ARBA" id="ARBA00012180"/>
    </source>
</evidence>
<keyword evidence="9 11" id="KW-0378">Hydrolase</keyword>
<feature type="binding site" evidence="12">
    <location>
        <position position="136"/>
    </location>
    <ligand>
        <name>Mg(2+)</name>
        <dbReference type="ChEBI" id="CHEBI:18420"/>
        <label>2</label>
    </ligand>
</feature>
<dbReference type="CDD" id="cd13935">
    <property type="entry name" value="RNase_H_bacteria_like"/>
    <property type="match status" value="1"/>
</dbReference>
<dbReference type="FunFam" id="3.40.970.10:FF:000002">
    <property type="entry name" value="Ribonuclease H"/>
    <property type="match status" value="1"/>
</dbReference>
<comment type="cofactor">
    <cofactor evidence="1">
        <name>Mg(2+)</name>
        <dbReference type="ChEBI" id="CHEBI:18420"/>
    </cofactor>
</comment>
<dbReference type="InterPro" id="IPR037056">
    <property type="entry name" value="RNase_H1_N_sf"/>
</dbReference>
<name>A0A178TC27_9BACL</name>
<comment type="function">
    <text evidence="2 11">Endonuclease that specifically degrades the RNA of RNA-DNA hybrids.</text>
</comment>
<dbReference type="Proteomes" id="UP000078336">
    <property type="component" value="Unassembled WGS sequence"/>
</dbReference>
<evidence type="ECO:0000256" key="6">
    <source>
        <dbReference type="ARBA" id="ARBA00022722"/>
    </source>
</evidence>
<evidence type="ECO:0000256" key="3">
    <source>
        <dbReference type="ARBA" id="ARBA00005300"/>
    </source>
</evidence>
<dbReference type="GO" id="GO:0005737">
    <property type="term" value="C:cytoplasm"/>
    <property type="evidence" value="ECO:0007669"/>
    <property type="project" value="UniProtKB-SubCell"/>
</dbReference>
<dbReference type="InterPro" id="IPR011320">
    <property type="entry name" value="RNase_H1_N"/>
</dbReference>
<dbReference type="InterPro" id="IPR036397">
    <property type="entry name" value="RNaseH_sf"/>
</dbReference>
<evidence type="ECO:0000313" key="17">
    <source>
        <dbReference type="Proteomes" id="UP000286434"/>
    </source>
</evidence>
<evidence type="ECO:0000256" key="7">
    <source>
        <dbReference type="ARBA" id="ARBA00022723"/>
    </source>
</evidence>
<dbReference type="AlphaFoldDB" id="A0A178TC27"/>
<keyword evidence="8 11" id="KW-0255">Endonuclease</keyword>
<dbReference type="Pfam" id="PF01693">
    <property type="entry name" value="Cauli_VI"/>
    <property type="match status" value="1"/>
</dbReference>
<dbReference type="PATRIC" id="fig|33934.7.peg.1810"/>
<dbReference type="SUPFAM" id="SSF53098">
    <property type="entry name" value="Ribonuclease H-like"/>
    <property type="match status" value="1"/>
</dbReference>
<dbReference type="PIRSF" id="PIRSF037839">
    <property type="entry name" value="Ribonuclease_H"/>
    <property type="match status" value="1"/>
</dbReference>
<dbReference type="SUPFAM" id="SSF55658">
    <property type="entry name" value="L9 N-domain-like"/>
    <property type="match status" value="1"/>
</dbReference>
<dbReference type="RefSeq" id="WP_004890398.1">
    <property type="nucleotide sequence ID" value="NZ_JABJUR010000041.1"/>
</dbReference>
<protein>
    <recommendedName>
        <fullName evidence="5 11">Ribonuclease H</fullName>
        <ecNumber evidence="4 11">3.1.26.4</ecNumber>
    </recommendedName>
</protein>
<dbReference type="GO" id="GO:0004523">
    <property type="term" value="F:RNA-DNA hybrid ribonuclease activity"/>
    <property type="evidence" value="ECO:0007669"/>
    <property type="project" value="UniProtKB-UniRule"/>
</dbReference>
<evidence type="ECO:0000256" key="12">
    <source>
        <dbReference type="PIRSR" id="PIRSR037839-1"/>
    </source>
</evidence>
<proteinExistence type="inferred from homology"/>
<dbReference type="InterPro" id="IPR012337">
    <property type="entry name" value="RNaseH-like_sf"/>
</dbReference>
<dbReference type="EMBL" id="SBBW01000048">
    <property type="protein sequence ID" value="RWU11408.1"/>
    <property type="molecule type" value="Genomic_DNA"/>
</dbReference>
<feature type="binding site" evidence="12">
    <location>
        <position position="196"/>
    </location>
    <ligand>
        <name>Mg(2+)</name>
        <dbReference type="ChEBI" id="CHEBI:18420"/>
        <label>1</label>
    </ligand>
</feature>
<evidence type="ECO:0000256" key="5">
    <source>
        <dbReference type="ARBA" id="ARBA00017721"/>
    </source>
</evidence>
<reference evidence="14 16" key="1">
    <citation type="submission" date="2016-03" db="EMBL/GenBank/DDBJ databases">
        <title>Spore heat resistance.</title>
        <authorList>
            <person name="Boekhorst J."/>
            <person name="Berendsen E.M."/>
            <person name="Wells-Bennik M.H."/>
            <person name="Kuipers O.P."/>
        </authorList>
    </citation>
    <scope>NUCLEOTIDE SEQUENCE [LARGE SCALE GENOMIC DNA]</scope>
    <source>
        <strain evidence="14 16">AF16</strain>
    </source>
</reference>
<feature type="domain" description="RNase H type-1" evidence="13">
    <location>
        <begin position="67"/>
        <end position="200"/>
    </location>
</feature>
<keyword evidence="7 11" id="KW-0479">Metal-binding</keyword>
<dbReference type="Gene3D" id="3.40.970.10">
    <property type="entry name" value="Ribonuclease H1, N-terminal domain"/>
    <property type="match status" value="1"/>
</dbReference>